<dbReference type="GO" id="GO:0006974">
    <property type="term" value="P:DNA damage response"/>
    <property type="evidence" value="ECO:0007669"/>
    <property type="project" value="InterPro"/>
</dbReference>
<feature type="region of interest" description="Disordered" evidence="3">
    <location>
        <begin position="349"/>
        <end position="381"/>
    </location>
</feature>
<evidence type="ECO:0000256" key="3">
    <source>
        <dbReference type="SAM" id="MobiDB-lite"/>
    </source>
</evidence>
<dbReference type="SMART" id="SM00731">
    <property type="entry name" value="SprT"/>
    <property type="match status" value="1"/>
</dbReference>
<evidence type="ECO:0000256" key="1">
    <source>
        <dbReference type="ARBA" id="ARBA00004123"/>
    </source>
</evidence>
<evidence type="ECO:0000313" key="5">
    <source>
        <dbReference type="EMBL" id="WBY60308.1"/>
    </source>
</evidence>
<evidence type="ECO:0000313" key="6">
    <source>
        <dbReference type="Proteomes" id="UP001054126"/>
    </source>
</evidence>
<organism evidence="5 6">
    <name type="scientific">Plasmodium yoelii yoelii</name>
    <dbReference type="NCBI Taxonomy" id="73239"/>
    <lineage>
        <taxon>Eukaryota</taxon>
        <taxon>Sar</taxon>
        <taxon>Alveolata</taxon>
        <taxon>Apicomplexa</taxon>
        <taxon>Aconoidasida</taxon>
        <taxon>Haemosporida</taxon>
        <taxon>Plasmodiidae</taxon>
        <taxon>Plasmodium</taxon>
        <taxon>Plasmodium (Vinckeia)</taxon>
    </lineage>
</organism>
<dbReference type="Proteomes" id="UP001054126">
    <property type="component" value="Chromosome 13"/>
</dbReference>
<accession>A0AAE9X1U8</accession>
<proteinExistence type="predicted"/>
<sequence length="476" mass="56354">MYNEINKLTSVENEYLEKSGKKRRQQNRSFYLISNEHDNDIKNPNQNNIESYYKTDIQENEEDPYTLEVIRQLSSIKIDSSTDSSSEKDVYARSQVGEKKNEKKKKRVIRHIPSVECVEDIVVYDESKDTEFPDLYQLFSEYNIKYFYNRLESVQVKWSNKMKLCAGICIFKKSGYCCIRLSLPLLKLRKIREYKETLLHEMIHAFLFLNQKKSDKNDGHGPEFKKHMYRINKLTGLNISIYHSFHDEVHFYRNHVWRCTGICRKYPPHFGYIKRSMNRPPGPKEKWCMQNRRNKQNRKKRQNKQNLQNKQNSQNSQQNSQQIHFLGRSHSTYCSGKFVKIKELESSKTAGENANKQTPDLNTTLEEEIEPPQKNTGKKIEKKIGKKIDDDRTNETIQIEDVMDDSMFNDTIIITNSNKKKTKKKVETYSNELDIINLIKTLFNNSKETSVHNFSTSDNSIDYHKAFKSKNYFEID</sequence>
<dbReference type="EMBL" id="CP115537">
    <property type="protein sequence ID" value="WBY60308.1"/>
    <property type="molecule type" value="Genomic_DNA"/>
</dbReference>
<protein>
    <submittedName>
        <fullName evidence="5">SprT-like domain-containing protein</fullName>
    </submittedName>
</protein>
<feature type="region of interest" description="Disordered" evidence="3">
    <location>
        <begin position="273"/>
        <end position="322"/>
    </location>
</feature>
<dbReference type="AlphaFoldDB" id="A0AAE9X1U8"/>
<feature type="compositionally biased region" description="Basic residues" evidence="3">
    <location>
        <begin position="292"/>
        <end position="303"/>
    </location>
</feature>
<gene>
    <name evidence="5" type="ORF">Py17XNL_001303416</name>
</gene>
<comment type="subcellular location">
    <subcellularLocation>
        <location evidence="1">Nucleus</location>
    </subcellularLocation>
</comment>
<dbReference type="InterPro" id="IPR044245">
    <property type="entry name" value="Spartan"/>
</dbReference>
<dbReference type="InterPro" id="IPR055220">
    <property type="entry name" value="SPRTN_ZBD"/>
</dbReference>
<dbReference type="GO" id="GO:0005634">
    <property type="term" value="C:nucleus"/>
    <property type="evidence" value="ECO:0007669"/>
    <property type="project" value="UniProtKB-SubCell"/>
</dbReference>
<dbReference type="PANTHER" id="PTHR21220:SF0">
    <property type="entry name" value="DNA-DEPENDENT METALLOPROTEASE SPRTN"/>
    <property type="match status" value="1"/>
</dbReference>
<dbReference type="GO" id="GO:0031593">
    <property type="term" value="F:polyubiquitin modification-dependent protein binding"/>
    <property type="evidence" value="ECO:0007669"/>
    <property type="project" value="TreeGrafter"/>
</dbReference>
<keyword evidence="2" id="KW-0539">Nucleus</keyword>
<evidence type="ECO:0000256" key="2">
    <source>
        <dbReference type="ARBA" id="ARBA00023242"/>
    </source>
</evidence>
<feature type="compositionally biased region" description="Low complexity" evidence="3">
    <location>
        <begin position="304"/>
        <end position="322"/>
    </location>
</feature>
<dbReference type="PANTHER" id="PTHR21220">
    <property type="entry name" value="DNA-DEPENDENT METALLOPROTEASE SPRTN"/>
    <property type="match status" value="1"/>
</dbReference>
<evidence type="ECO:0000259" key="4">
    <source>
        <dbReference type="SMART" id="SM00731"/>
    </source>
</evidence>
<dbReference type="InterPro" id="IPR006640">
    <property type="entry name" value="SprT-like_domain"/>
</dbReference>
<dbReference type="GO" id="GO:0004222">
    <property type="term" value="F:metalloendopeptidase activity"/>
    <property type="evidence" value="ECO:0007669"/>
    <property type="project" value="InterPro"/>
</dbReference>
<feature type="compositionally biased region" description="Polar residues" evidence="3">
    <location>
        <begin position="349"/>
        <end position="364"/>
    </location>
</feature>
<dbReference type="Pfam" id="PF10263">
    <property type="entry name" value="SprT-like"/>
    <property type="match status" value="1"/>
</dbReference>
<name>A0AAE9X1U8_PLAYO</name>
<dbReference type="GO" id="GO:0003697">
    <property type="term" value="F:single-stranded DNA binding"/>
    <property type="evidence" value="ECO:0007669"/>
    <property type="project" value="InterPro"/>
</dbReference>
<reference evidence="5" key="1">
    <citation type="submission" date="2023-01" db="EMBL/GenBank/DDBJ databases">
        <title>Long-Read Genome Assembly and Gene Model Annotations for the Rodent Malaria Parasite Plasmodium yoelii 17XNL.</title>
        <authorList>
            <person name="Mitchell G.J."/>
            <person name="Sebastian A."/>
            <person name="Albert I."/>
            <person name="Lindner S.E."/>
        </authorList>
    </citation>
    <scope>NUCLEOTIDE SEQUENCE</scope>
    <source>
        <strain evidence="5">17XNL clone 1.1</strain>
    </source>
</reference>
<dbReference type="Pfam" id="PF22934">
    <property type="entry name" value="SPRTN_ZBD"/>
    <property type="match status" value="1"/>
</dbReference>
<feature type="domain" description="SprT-like" evidence="4">
    <location>
        <begin position="133"/>
        <end position="301"/>
    </location>
</feature>